<keyword evidence="1" id="KW-0472">Membrane</keyword>
<protein>
    <recommendedName>
        <fullName evidence="4">Riboflavin biosynthesis protein RibA</fullName>
    </recommendedName>
</protein>
<dbReference type="AlphaFoldDB" id="A0A0K6GVX4"/>
<evidence type="ECO:0000256" key="1">
    <source>
        <dbReference type="SAM" id="Phobius"/>
    </source>
</evidence>
<reference evidence="3" key="1">
    <citation type="submission" date="2015-08" db="EMBL/GenBank/DDBJ databases">
        <authorList>
            <person name="Varghese N."/>
        </authorList>
    </citation>
    <scope>NUCLEOTIDE SEQUENCE [LARGE SCALE GENOMIC DNA]</scope>
    <source>
        <strain evidence="3">DSM 17901</strain>
    </source>
</reference>
<dbReference type="EMBL" id="CYHA01000002">
    <property type="protein sequence ID" value="CUA82886.1"/>
    <property type="molecule type" value="Genomic_DNA"/>
</dbReference>
<keyword evidence="1" id="KW-0812">Transmembrane</keyword>
<dbReference type="Proteomes" id="UP000243535">
    <property type="component" value="Unassembled WGS sequence"/>
</dbReference>
<evidence type="ECO:0008006" key="4">
    <source>
        <dbReference type="Google" id="ProtNLM"/>
    </source>
</evidence>
<organism evidence="2 3">
    <name type="scientific">Gulbenkiania indica</name>
    <dbReference type="NCBI Taxonomy" id="375574"/>
    <lineage>
        <taxon>Bacteria</taxon>
        <taxon>Pseudomonadati</taxon>
        <taxon>Pseudomonadota</taxon>
        <taxon>Betaproteobacteria</taxon>
        <taxon>Neisseriales</taxon>
        <taxon>Chromobacteriaceae</taxon>
        <taxon>Gulbenkiania</taxon>
    </lineage>
</organism>
<evidence type="ECO:0000313" key="3">
    <source>
        <dbReference type="Proteomes" id="UP000243535"/>
    </source>
</evidence>
<dbReference type="RefSeq" id="WP_055433755.1">
    <property type="nucleotide sequence ID" value="NZ_CYHA01000002.1"/>
</dbReference>
<feature type="transmembrane region" description="Helical" evidence="1">
    <location>
        <begin position="72"/>
        <end position="93"/>
    </location>
</feature>
<keyword evidence="3" id="KW-1185">Reference proteome</keyword>
<gene>
    <name evidence="2" type="ORF">Ga0061063_1507</name>
</gene>
<name>A0A0K6GVX4_9NEIS</name>
<feature type="transmembrane region" description="Helical" evidence="1">
    <location>
        <begin position="99"/>
        <end position="126"/>
    </location>
</feature>
<accession>A0A0K6GVX4</accession>
<sequence length="176" mass="18966">MNVSMLFGERALTKLAGVCDTPDRANAVAQRLQRDGHLSQEQVQVVFPNDPKFSLKLEPEPRGMVKTAARTHLILGGLGMVVGLLAYGLMWLLHVDFVILSPVASFLAAIILGLVFGMLLGGLVAIRPDHTVVVETVRKAVDTGKCAVIAHPKSEKERADTTRILKEAGVEVVGSY</sequence>
<evidence type="ECO:0000313" key="2">
    <source>
        <dbReference type="EMBL" id="CUA82886.1"/>
    </source>
</evidence>
<proteinExistence type="predicted"/>
<dbReference type="STRING" id="375574.GCA_001418035_01298"/>
<keyword evidence="1" id="KW-1133">Transmembrane helix</keyword>
<dbReference type="OrthoDB" id="8562850at2"/>